<comment type="caution">
    <text evidence="1">The sequence shown here is derived from an EMBL/GenBank/DDBJ whole genome shotgun (WGS) entry which is preliminary data.</text>
</comment>
<sequence>MVVLLASTFFAFGTDILGTKERTRAEERVDEELDRERAPLDATMVEDWPTNGVLYHVLDRRLTSGERSRLRGGAGVDYVAKTLKARPLAAGSCGAGCGRVRYFLKLSSQKAQDQINVTDFSVRNMECAPVRSADTTLFVQPSGESSPPTPLSVDLSVTHPTFMMEDVDNGGGVPYRRNGGEVLGSGAKPSTFAIDVDATSHCTWTMELSYLPNGSDQGMKPFVVKKGLRGEPIPENPAEEWFFDGSWREGDVRDAS</sequence>
<accession>A0A0L0JKE0</accession>
<dbReference type="PATRIC" id="fig|42234.21.peg.7961"/>
<dbReference type="Proteomes" id="UP000037151">
    <property type="component" value="Unassembled WGS sequence"/>
</dbReference>
<protein>
    <submittedName>
        <fullName evidence="1">Uncharacterized protein</fullName>
    </submittedName>
</protein>
<dbReference type="AlphaFoldDB" id="A0A0L0JKE0"/>
<dbReference type="EMBL" id="JPPY01000214">
    <property type="protein sequence ID" value="KND26157.1"/>
    <property type="molecule type" value="Genomic_DNA"/>
</dbReference>
<reference evidence="2" key="1">
    <citation type="submission" date="2014-07" db="EMBL/GenBank/DDBJ databases">
        <title>Genome sequencing of plant-pathogenic Streptomyces species.</title>
        <authorList>
            <person name="Harrison J."/>
            <person name="Sapp M."/>
            <person name="Thwaites R."/>
            <person name="Studholme D.J."/>
        </authorList>
    </citation>
    <scope>NUCLEOTIDE SEQUENCE [LARGE SCALE GENOMIC DNA]</scope>
    <source>
        <strain evidence="2">NCPPB 4445</strain>
    </source>
</reference>
<name>A0A0L0JKE0_9ACTN</name>
<evidence type="ECO:0000313" key="1">
    <source>
        <dbReference type="EMBL" id="KND26157.1"/>
    </source>
</evidence>
<gene>
    <name evidence="1" type="ORF">IQ63_38675</name>
</gene>
<organism evidence="1 2">
    <name type="scientific">Streptomyces acidiscabies</name>
    <dbReference type="NCBI Taxonomy" id="42234"/>
    <lineage>
        <taxon>Bacteria</taxon>
        <taxon>Bacillati</taxon>
        <taxon>Actinomycetota</taxon>
        <taxon>Actinomycetes</taxon>
        <taxon>Kitasatosporales</taxon>
        <taxon>Streptomycetaceae</taxon>
        <taxon>Streptomyces</taxon>
    </lineage>
</organism>
<proteinExistence type="predicted"/>
<evidence type="ECO:0000313" key="2">
    <source>
        <dbReference type="Proteomes" id="UP000037151"/>
    </source>
</evidence>